<dbReference type="GO" id="GO:0019251">
    <property type="term" value="P:anaerobic cobalamin biosynthetic process"/>
    <property type="evidence" value="ECO:0007669"/>
    <property type="project" value="UniProtKB-UniRule"/>
</dbReference>
<evidence type="ECO:0000256" key="1">
    <source>
        <dbReference type="ARBA" id="ARBA00022573"/>
    </source>
</evidence>
<dbReference type="Proteomes" id="UP000251717">
    <property type="component" value="Unassembled WGS sequence"/>
</dbReference>
<evidence type="ECO:0000256" key="4">
    <source>
        <dbReference type="ARBA" id="ARBA00022691"/>
    </source>
</evidence>
<dbReference type="GO" id="GO:0032259">
    <property type="term" value="P:methylation"/>
    <property type="evidence" value="ECO:0007669"/>
    <property type="project" value="UniProtKB-KW"/>
</dbReference>
<accession>A0A315XMP3</accession>
<dbReference type="RefSeq" id="WP_116592173.1">
    <property type="nucleotide sequence ID" value="NZ_MZGS01000023.1"/>
</dbReference>
<organism evidence="6 7">
    <name type="scientific">Methanobrevibacter thaueri</name>
    <dbReference type="NCBI Taxonomy" id="190975"/>
    <lineage>
        <taxon>Archaea</taxon>
        <taxon>Methanobacteriati</taxon>
        <taxon>Methanobacteriota</taxon>
        <taxon>Methanomada group</taxon>
        <taxon>Methanobacteria</taxon>
        <taxon>Methanobacteriales</taxon>
        <taxon>Methanobacteriaceae</taxon>
        <taxon>Methanobrevibacter</taxon>
    </lineage>
</organism>
<comment type="pathway">
    <text evidence="5">Cofactor biosynthesis; adenosylcobalamin biosynthesis; cob(II)yrinate a,c-diamide from sirohydrochlorin (anaerobic route): step 6/10.</text>
</comment>
<sequence>MTNENYTGVTTGTVATACSLAALDAILDSSDIACVTVETPKKTLDIIIDECKRVSDVEAYAVAHKNPYNDPDVTVDLAIVSTVELLDKTDEDVDVIITGGEGVGKITKPGLQIPVGDYAINPVPRRMIVKNLTERIPEGKVAKVTISIPEGEKIAKKTMNPKLGIIGGISVLGTTGIARSMSSEAYKNSIVTQLDVALASNIDDLVFVPGNIGEKLALKRLNVTKEQIVQTGNYVGFMFEEAEKRGITKFTFFGHMGKLIKVAGGLFNTKHAVADGRREIMVAHAALCGAGKEDLQRLFDSKTTDDMMDILNELNISVEVSNSIAQAIKERCKQRFDLDLNVFLVDMEGNYLNDNMEIRTEK</sequence>
<evidence type="ECO:0000256" key="2">
    <source>
        <dbReference type="ARBA" id="ARBA00022603"/>
    </source>
</evidence>
<keyword evidence="7" id="KW-1185">Reference proteome</keyword>
<comment type="catalytic activity">
    <reaction evidence="5">
        <text>Co-precorrin-5B + S-adenosyl-L-methionine = Co-precorrin-6A + S-adenosyl-L-homocysteine</text>
        <dbReference type="Rhea" id="RHEA:26285"/>
        <dbReference type="ChEBI" id="CHEBI:57856"/>
        <dbReference type="ChEBI" id="CHEBI:59789"/>
        <dbReference type="ChEBI" id="CHEBI:60063"/>
        <dbReference type="ChEBI" id="CHEBI:60064"/>
        <dbReference type="EC" id="2.1.1.195"/>
    </reaction>
</comment>
<dbReference type="AlphaFoldDB" id="A0A315XMP3"/>
<evidence type="ECO:0000313" key="7">
    <source>
        <dbReference type="Proteomes" id="UP000251717"/>
    </source>
</evidence>
<dbReference type="EMBL" id="MZGS01000023">
    <property type="protein sequence ID" value="PWB86811.1"/>
    <property type="molecule type" value="Genomic_DNA"/>
</dbReference>
<proteinExistence type="inferred from homology"/>
<comment type="function">
    <text evidence="5">Catalyzes the methylation of C-1 in cobalt-precorrin-5B to form cobalt-precorrin-6A.</text>
</comment>
<gene>
    <name evidence="5" type="primary">cbiD</name>
    <name evidence="6" type="ORF">MBBTH_12230</name>
</gene>
<keyword evidence="2 5" id="KW-0489">Methyltransferase</keyword>
<comment type="similarity">
    <text evidence="5">Belongs to the CbiD family.</text>
</comment>
<dbReference type="InterPro" id="IPR002748">
    <property type="entry name" value="CbiD"/>
</dbReference>
<dbReference type="InterPro" id="IPR036074">
    <property type="entry name" value="CbiD_sf"/>
</dbReference>
<dbReference type="NCBIfam" id="TIGR00312">
    <property type="entry name" value="cbiD"/>
    <property type="match status" value="1"/>
</dbReference>
<dbReference type="PANTHER" id="PTHR35863:SF1">
    <property type="entry name" value="COBALT-PRECORRIN-5B C(1)-METHYLTRANSFERASE"/>
    <property type="match status" value="1"/>
</dbReference>
<dbReference type="Pfam" id="PF01888">
    <property type="entry name" value="CbiD"/>
    <property type="match status" value="1"/>
</dbReference>
<dbReference type="EC" id="2.1.1.195" evidence="5"/>
<dbReference type="PANTHER" id="PTHR35863">
    <property type="entry name" value="COBALT-PRECORRIN-5B C(1)-METHYLTRANSFERASE"/>
    <property type="match status" value="1"/>
</dbReference>
<name>A0A315XMP3_9EURY</name>
<keyword evidence="1 5" id="KW-0169">Cobalamin biosynthesis</keyword>
<evidence type="ECO:0000256" key="5">
    <source>
        <dbReference type="HAMAP-Rule" id="MF_00787"/>
    </source>
</evidence>
<dbReference type="UniPathway" id="UPA00148">
    <property type="reaction ID" value="UER00227"/>
</dbReference>
<dbReference type="PIRSF" id="PIRSF026782">
    <property type="entry name" value="CbiD"/>
    <property type="match status" value="1"/>
</dbReference>
<comment type="caution">
    <text evidence="6">The sequence shown here is derived from an EMBL/GenBank/DDBJ whole genome shotgun (WGS) entry which is preliminary data.</text>
</comment>
<dbReference type="Gene3D" id="3.30.2110.10">
    <property type="entry name" value="CbiD-like"/>
    <property type="match status" value="1"/>
</dbReference>
<keyword evidence="3 5" id="KW-0808">Transferase</keyword>
<protein>
    <recommendedName>
        <fullName evidence="5">Cobalt-precorrin-5B C(1)-methyltransferase</fullName>
        <ecNumber evidence="5">2.1.1.195</ecNumber>
    </recommendedName>
    <alternativeName>
        <fullName evidence="5">Cobalt-precorrin-6A synthase</fullName>
    </alternativeName>
</protein>
<reference evidence="6 7" key="1">
    <citation type="submission" date="2017-03" db="EMBL/GenBank/DDBJ databases">
        <title>Genome sequence of Methanobrevibacter thaueri.</title>
        <authorList>
            <person name="Poehlein A."/>
            <person name="Seedorf H."/>
            <person name="Daniel R."/>
        </authorList>
    </citation>
    <scope>NUCLEOTIDE SEQUENCE [LARGE SCALE GENOMIC DNA]</scope>
    <source>
        <strain evidence="6 7">DSM 11995</strain>
    </source>
</reference>
<evidence type="ECO:0000256" key="3">
    <source>
        <dbReference type="ARBA" id="ARBA00022679"/>
    </source>
</evidence>
<dbReference type="GO" id="GO:0043780">
    <property type="term" value="F:cobalt-precorrin-5B C1-methyltransferase activity"/>
    <property type="evidence" value="ECO:0007669"/>
    <property type="project" value="RHEA"/>
</dbReference>
<dbReference type="HAMAP" id="MF_00787">
    <property type="entry name" value="CbiD"/>
    <property type="match status" value="1"/>
</dbReference>
<keyword evidence="4 5" id="KW-0949">S-adenosyl-L-methionine</keyword>
<dbReference type="SUPFAM" id="SSF111342">
    <property type="entry name" value="CbiD-like"/>
    <property type="match status" value="1"/>
</dbReference>
<evidence type="ECO:0000313" key="6">
    <source>
        <dbReference type="EMBL" id="PWB86811.1"/>
    </source>
</evidence>
<dbReference type="OrthoDB" id="10423at2157"/>